<accession>A0A3S5BND3</accession>
<name>A0A3S5BND3_9PLAT</name>
<dbReference type="Proteomes" id="UP000784294">
    <property type="component" value="Unassembled WGS sequence"/>
</dbReference>
<protein>
    <submittedName>
        <fullName evidence="1">Uncharacterized protein</fullName>
    </submittedName>
</protein>
<dbReference type="EMBL" id="CAAALY010126094">
    <property type="protein sequence ID" value="VEL31758.1"/>
    <property type="molecule type" value="Genomic_DNA"/>
</dbReference>
<evidence type="ECO:0000313" key="2">
    <source>
        <dbReference type="Proteomes" id="UP000784294"/>
    </source>
</evidence>
<gene>
    <name evidence="1" type="ORF">PXEA_LOCUS25198</name>
</gene>
<sequence>SAKYPESAFREIPALIGRRLSHPVIQEYRRRYPYHKISSVDATGQLVFHLNIVYDFKRRLLLGYSKNLIRTLDLTIAACQGRAITVALCASFQEHDVVSYVHQ</sequence>
<evidence type="ECO:0000313" key="1">
    <source>
        <dbReference type="EMBL" id="VEL31758.1"/>
    </source>
</evidence>
<proteinExistence type="predicted"/>
<dbReference type="AlphaFoldDB" id="A0A3S5BND3"/>
<organism evidence="1 2">
    <name type="scientific">Protopolystoma xenopodis</name>
    <dbReference type="NCBI Taxonomy" id="117903"/>
    <lineage>
        <taxon>Eukaryota</taxon>
        <taxon>Metazoa</taxon>
        <taxon>Spiralia</taxon>
        <taxon>Lophotrochozoa</taxon>
        <taxon>Platyhelminthes</taxon>
        <taxon>Monogenea</taxon>
        <taxon>Polyopisthocotylea</taxon>
        <taxon>Polystomatidea</taxon>
        <taxon>Polystomatidae</taxon>
        <taxon>Protopolystoma</taxon>
    </lineage>
</organism>
<keyword evidence="2" id="KW-1185">Reference proteome</keyword>
<feature type="non-terminal residue" evidence="1">
    <location>
        <position position="1"/>
    </location>
</feature>
<comment type="caution">
    <text evidence="1">The sequence shown here is derived from an EMBL/GenBank/DDBJ whole genome shotgun (WGS) entry which is preliminary data.</text>
</comment>
<reference evidence="1" key="1">
    <citation type="submission" date="2018-11" db="EMBL/GenBank/DDBJ databases">
        <authorList>
            <consortium name="Pathogen Informatics"/>
        </authorList>
    </citation>
    <scope>NUCLEOTIDE SEQUENCE</scope>
</reference>